<dbReference type="Pfam" id="PF00011">
    <property type="entry name" value="HSP20"/>
    <property type="match status" value="1"/>
</dbReference>
<evidence type="ECO:0000256" key="2">
    <source>
        <dbReference type="RuleBase" id="RU003616"/>
    </source>
</evidence>
<gene>
    <name evidence="4" type="ORF">C7959_11164</name>
</gene>
<comment type="similarity">
    <text evidence="1 2">Belongs to the small heat shock protein (HSP20) family.</text>
</comment>
<dbReference type="PANTHER" id="PTHR11527">
    <property type="entry name" value="HEAT-SHOCK PROTEIN 20 FAMILY MEMBER"/>
    <property type="match status" value="1"/>
</dbReference>
<evidence type="ECO:0000256" key="1">
    <source>
        <dbReference type="PROSITE-ProRule" id="PRU00285"/>
    </source>
</evidence>
<evidence type="ECO:0000313" key="4">
    <source>
        <dbReference type="EMBL" id="TDX51668.1"/>
    </source>
</evidence>
<comment type="caution">
    <text evidence="4">The sequence shown here is derived from an EMBL/GenBank/DDBJ whole genome shotgun (WGS) entry which is preliminary data.</text>
</comment>
<proteinExistence type="inferred from homology"/>
<dbReference type="AlphaFoldDB" id="A0A4R8H7X3"/>
<keyword evidence="5" id="KW-1185">Reference proteome</keyword>
<dbReference type="Gene3D" id="2.60.40.790">
    <property type="match status" value="1"/>
</dbReference>
<reference evidence="4 5" key="1">
    <citation type="submission" date="2019-03" db="EMBL/GenBank/DDBJ databases">
        <title>Subsurface microbial communities from deep shales in Ohio and West Virginia, USA.</title>
        <authorList>
            <person name="Wrighton K."/>
        </authorList>
    </citation>
    <scope>NUCLEOTIDE SEQUENCE [LARGE SCALE GENOMIC DNA]</scope>
    <source>
        <strain evidence="4 5">MSL 6dP</strain>
    </source>
</reference>
<dbReference type="InterPro" id="IPR008978">
    <property type="entry name" value="HSP20-like_chaperone"/>
</dbReference>
<dbReference type="SUPFAM" id="SSF49764">
    <property type="entry name" value="HSP20-like chaperones"/>
    <property type="match status" value="1"/>
</dbReference>
<dbReference type="EMBL" id="SOEG01000011">
    <property type="protein sequence ID" value="TDX51668.1"/>
    <property type="molecule type" value="Genomic_DNA"/>
</dbReference>
<name>A0A4R8H7X3_9FIRM</name>
<organism evidence="4 5">
    <name type="scientific">Orenia marismortui</name>
    <dbReference type="NCBI Taxonomy" id="46469"/>
    <lineage>
        <taxon>Bacteria</taxon>
        <taxon>Bacillati</taxon>
        <taxon>Bacillota</taxon>
        <taxon>Clostridia</taxon>
        <taxon>Halanaerobiales</taxon>
        <taxon>Halobacteroidaceae</taxon>
        <taxon>Orenia</taxon>
    </lineage>
</organism>
<dbReference type="RefSeq" id="WP_134116506.1">
    <property type="nucleotide sequence ID" value="NZ_SOEG01000011.1"/>
</dbReference>
<dbReference type="InterPro" id="IPR031107">
    <property type="entry name" value="Small_HSP"/>
</dbReference>
<dbReference type="CDD" id="cd06471">
    <property type="entry name" value="ACD_LpsHSP_like"/>
    <property type="match status" value="1"/>
</dbReference>
<dbReference type="STRING" id="926561.GCA_000379025_01293"/>
<sequence>MFDLSPFDNRKLTKPLSKISNNISDLMDFHDFGFKTDIRKRKNDYLIQAELPGVKKEDINVEVDEDYLTISAIILEINTEENESYIRKERRKGRFQRNFQLQNIKKEEIEAKYENGLLEVILPKENATSKEKRSITIN</sequence>
<keyword evidence="4" id="KW-0346">Stress response</keyword>
<dbReference type="PROSITE" id="PS01031">
    <property type="entry name" value="SHSP"/>
    <property type="match status" value="1"/>
</dbReference>
<evidence type="ECO:0000313" key="5">
    <source>
        <dbReference type="Proteomes" id="UP000295832"/>
    </source>
</evidence>
<accession>A0A4R8H7X3</accession>
<feature type="domain" description="SHSP" evidence="3">
    <location>
        <begin position="27"/>
        <end position="138"/>
    </location>
</feature>
<protein>
    <submittedName>
        <fullName evidence="4">Heat shock protein Hsp20</fullName>
    </submittedName>
</protein>
<evidence type="ECO:0000259" key="3">
    <source>
        <dbReference type="PROSITE" id="PS01031"/>
    </source>
</evidence>
<dbReference type="InterPro" id="IPR002068">
    <property type="entry name" value="A-crystallin/Hsp20_dom"/>
</dbReference>
<dbReference type="Proteomes" id="UP000295832">
    <property type="component" value="Unassembled WGS sequence"/>
</dbReference>